<evidence type="ECO:0000256" key="1">
    <source>
        <dbReference type="SAM" id="MobiDB-lite"/>
    </source>
</evidence>
<feature type="region of interest" description="Disordered" evidence="1">
    <location>
        <begin position="1"/>
        <end position="53"/>
    </location>
</feature>
<accession>H6RP46</accession>
<dbReference type="KEGG" id="bsd:BLASA_1788"/>
<dbReference type="AlphaFoldDB" id="H6RP46"/>
<dbReference type="Proteomes" id="UP000007517">
    <property type="component" value="Chromosome"/>
</dbReference>
<gene>
    <name evidence="2" type="ordered locus">BLASA_1788</name>
</gene>
<dbReference type="HOGENOM" id="CLU_3059074_0_0_11"/>
<evidence type="ECO:0000313" key="3">
    <source>
        <dbReference type="Proteomes" id="UP000007517"/>
    </source>
</evidence>
<feature type="compositionally biased region" description="Basic and acidic residues" evidence="1">
    <location>
        <begin position="16"/>
        <end position="44"/>
    </location>
</feature>
<name>H6RP46_BLASD</name>
<evidence type="ECO:0000313" key="2">
    <source>
        <dbReference type="EMBL" id="CCG02707.1"/>
    </source>
</evidence>
<reference evidence="3" key="2">
    <citation type="submission" date="2012-02" db="EMBL/GenBank/DDBJ databases">
        <title>Complete genome sequence of Blastococcus saxobsidens strain DD2.</title>
        <authorList>
            <person name="Genoscope."/>
        </authorList>
    </citation>
    <scope>NUCLEOTIDE SEQUENCE [LARGE SCALE GENOMIC DNA]</scope>
    <source>
        <strain evidence="3">DD2</strain>
    </source>
</reference>
<keyword evidence="3" id="KW-1185">Reference proteome</keyword>
<protein>
    <submittedName>
        <fullName evidence="2">Uncharacterized protein</fullName>
    </submittedName>
</protein>
<organism evidence="2 3">
    <name type="scientific">Blastococcus saxobsidens (strain DD2)</name>
    <dbReference type="NCBI Taxonomy" id="1146883"/>
    <lineage>
        <taxon>Bacteria</taxon>
        <taxon>Bacillati</taxon>
        <taxon>Actinomycetota</taxon>
        <taxon>Actinomycetes</taxon>
        <taxon>Geodermatophilales</taxon>
        <taxon>Geodermatophilaceae</taxon>
        <taxon>Blastococcus</taxon>
    </lineage>
</organism>
<dbReference type="EMBL" id="FO117623">
    <property type="protein sequence ID" value="CCG02707.1"/>
    <property type="molecule type" value="Genomic_DNA"/>
</dbReference>
<reference evidence="2 3" key="1">
    <citation type="journal article" date="2012" name="J. Bacteriol.">
        <title>Genome Sequence of Blastococcus saxobsidens DD2, a Stone-Inhabiting Bacterium.</title>
        <authorList>
            <person name="Chouaia B."/>
            <person name="Crotti E."/>
            <person name="Brusetti L."/>
            <person name="Daffonchio D."/>
            <person name="Essoussi I."/>
            <person name="Nouioui I."/>
            <person name="Sbissi I."/>
            <person name="Ghodhbane-Gtari F."/>
            <person name="Gtari M."/>
            <person name="Vacherie B."/>
            <person name="Barbe V."/>
            <person name="Medigue C."/>
            <person name="Gury J."/>
            <person name="Pujic P."/>
            <person name="Normand P."/>
        </authorList>
    </citation>
    <scope>NUCLEOTIDE SEQUENCE [LARGE SCALE GENOMIC DNA]</scope>
    <source>
        <strain evidence="2 3">DD2</strain>
    </source>
</reference>
<proteinExistence type="predicted"/>
<sequence>MLLTQRTFGEWPAAKVDLKPTTRPPDRRAEASEESRRTPTDPSRRMPIAISTT</sequence>